<name>A0A4V3E1A3_9FLAO</name>
<evidence type="ECO:0000313" key="2">
    <source>
        <dbReference type="EMBL" id="TDS11948.1"/>
    </source>
</evidence>
<dbReference type="Pfam" id="PF05935">
    <property type="entry name" value="Arylsulfotrans"/>
    <property type="match status" value="1"/>
</dbReference>
<sequence length="460" mass="52158">MKHKLFFKVLSYILLSFVFACSSDDDIVMKQEELEEEFVEEEEVEPEIPTEIVYPIEGETGDILRYNSSLSKEGYVLFNDATEDRVYLMKKDSAQIIHEWQLEFGLGNDVELMSDGKLLASLGVESPDFSFGGFGGIIQLINPDNSIDWEYILANEEHIIHHDIEMLPNGNVLAIVWDLRMPDELEAIGYLGNEERVYTESIIEINPATNETVWKWDSWDHIVQDVDNSKPYFGVVAENPQKININFIDVLREDVGPDGDIMHANGLDYDPNTDLIYLSVNYFSEVWVIDHSTTAEQALIDTGGNFGKGGDLIYRFGNPSAYNNMNGERLFYNNHFPNILKDGLPGAGNILVYGNGNDDSKQSVVYEFMLPAELNLIPNENNEPEVVWQYTRDNLFSAKVSGALRLENGNTLITSGSIGVIEVTNEKEVVWEFEGTGFYWRSYHYNLDSDAILFLNAETP</sequence>
<dbReference type="PANTHER" id="PTHR35340">
    <property type="entry name" value="PQQ ENZYME REPEAT PROTEIN-RELATED"/>
    <property type="match status" value="1"/>
</dbReference>
<accession>A0A4V3E1A3</accession>
<dbReference type="PANTHER" id="PTHR35340:SF5">
    <property type="entry name" value="ASST-DOMAIN-CONTAINING PROTEIN"/>
    <property type="match status" value="1"/>
</dbReference>
<proteinExistence type="predicted"/>
<dbReference type="InterPro" id="IPR010262">
    <property type="entry name" value="Arylsulfotransferase_bact"/>
</dbReference>
<dbReference type="Proteomes" id="UP000295274">
    <property type="component" value="Unassembled WGS sequence"/>
</dbReference>
<comment type="caution">
    <text evidence="2">The sequence shown here is derived from an EMBL/GenBank/DDBJ whole genome shotgun (WGS) entry which is preliminary data.</text>
</comment>
<reference evidence="2 3" key="1">
    <citation type="submission" date="2019-03" db="EMBL/GenBank/DDBJ databases">
        <title>Genomic Encyclopedia of Type Strains, Phase III (KMG-III): the genomes of soil and plant-associated and newly described type strains.</title>
        <authorList>
            <person name="Whitman W."/>
        </authorList>
    </citation>
    <scope>NUCLEOTIDE SEQUENCE [LARGE SCALE GENOMIC DNA]</scope>
    <source>
        <strain evidence="2 3">CECT 8455</strain>
    </source>
</reference>
<gene>
    <name evidence="2" type="ORF">DFQ03_3333</name>
</gene>
<dbReference type="AlphaFoldDB" id="A0A4V3E1A3"/>
<keyword evidence="2" id="KW-0808">Transferase</keyword>
<keyword evidence="1" id="KW-0732">Signal</keyword>
<dbReference type="SUPFAM" id="SSF50969">
    <property type="entry name" value="YVTN repeat-like/Quinoprotein amine dehydrogenase"/>
    <property type="match status" value="1"/>
</dbReference>
<dbReference type="EMBL" id="SNZW01000018">
    <property type="protein sequence ID" value="TDS11948.1"/>
    <property type="molecule type" value="Genomic_DNA"/>
</dbReference>
<dbReference type="InterPro" id="IPR053143">
    <property type="entry name" value="Arylsulfate_ST"/>
</dbReference>
<dbReference type="OrthoDB" id="264813at2"/>
<dbReference type="PROSITE" id="PS51257">
    <property type="entry name" value="PROKAR_LIPOPROTEIN"/>
    <property type="match status" value="1"/>
</dbReference>
<feature type="signal peptide" evidence="1">
    <location>
        <begin position="1"/>
        <end position="20"/>
    </location>
</feature>
<dbReference type="RefSeq" id="WP_133674303.1">
    <property type="nucleotide sequence ID" value="NZ_SNZW01000018.1"/>
</dbReference>
<evidence type="ECO:0000313" key="3">
    <source>
        <dbReference type="Proteomes" id="UP000295274"/>
    </source>
</evidence>
<keyword evidence="3" id="KW-1185">Reference proteome</keyword>
<evidence type="ECO:0000256" key="1">
    <source>
        <dbReference type="SAM" id="SignalP"/>
    </source>
</evidence>
<dbReference type="InterPro" id="IPR011044">
    <property type="entry name" value="Quino_amine_DH_bsu"/>
</dbReference>
<feature type="chain" id="PRO_5020572377" evidence="1">
    <location>
        <begin position="21"/>
        <end position="460"/>
    </location>
</feature>
<dbReference type="GO" id="GO:0004062">
    <property type="term" value="F:aryl sulfotransferase activity"/>
    <property type="evidence" value="ECO:0007669"/>
    <property type="project" value="InterPro"/>
</dbReference>
<organism evidence="2 3">
    <name type="scientific">Maribacter caenipelagi</name>
    <dbReference type="NCBI Taxonomy" id="1447781"/>
    <lineage>
        <taxon>Bacteria</taxon>
        <taxon>Pseudomonadati</taxon>
        <taxon>Bacteroidota</taxon>
        <taxon>Flavobacteriia</taxon>
        <taxon>Flavobacteriales</taxon>
        <taxon>Flavobacteriaceae</taxon>
        <taxon>Maribacter</taxon>
    </lineage>
</organism>
<protein>
    <submittedName>
        <fullName evidence="2">Arylsulfotransferase ASST</fullName>
    </submittedName>
</protein>